<evidence type="ECO:0000256" key="1">
    <source>
        <dbReference type="ARBA" id="ARBA00022801"/>
    </source>
</evidence>
<dbReference type="PROSITE" id="PS00893">
    <property type="entry name" value="NUDIX_BOX"/>
    <property type="match status" value="1"/>
</dbReference>
<dbReference type="AlphaFoldDB" id="A0A0G0LAY6"/>
<dbReference type="PROSITE" id="PS51462">
    <property type="entry name" value="NUDIX"/>
    <property type="match status" value="1"/>
</dbReference>
<evidence type="ECO:0000313" key="3">
    <source>
        <dbReference type="EMBL" id="KKQ85035.1"/>
    </source>
</evidence>
<protein>
    <recommendedName>
        <fullName evidence="2">Nudix hydrolase domain-containing protein</fullName>
    </recommendedName>
</protein>
<accession>A0A0G0LAY6</accession>
<dbReference type="Pfam" id="PF00293">
    <property type="entry name" value="NUDIX"/>
    <property type="match status" value="1"/>
</dbReference>
<organism evidence="3 4">
    <name type="scientific">Candidatus Woesebacteria bacterium GW2011_GWB1_38_8</name>
    <dbReference type="NCBI Taxonomy" id="1618570"/>
    <lineage>
        <taxon>Bacteria</taxon>
        <taxon>Candidatus Woeseibacteriota</taxon>
    </lineage>
</organism>
<dbReference type="InterPro" id="IPR000086">
    <property type="entry name" value="NUDIX_hydrolase_dom"/>
</dbReference>
<dbReference type="GO" id="GO:0016787">
    <property type="term" value="F:hydrolase activity"/>
    <property type="evidence" value="ECO:0007669"/>
    <property type="project" value="UniProtKB-KW"/>
</dbReference>
<feature type="domain" description="Nudix hydrolase" evidence="2">
    <location>
        <begin position="7"/>
        <end position="140"/>
    </location>
</feature>
<proteinExistence type="predicted"/>
<dbReference type="PANTHER" id="PTHR10885:SF0">
    <property type="entry name" value="ISOPENTENYL-DIPHOSPHATE DELTA-ISOMERASE"/>
    <property type="match status" value="1"/>
</dbReference>
<dbReference type="SUPFAM" id="SSF55811">
    <property type="entry name" value="Nudix"/>
    <property type="match status" value="1"/>
</dbReference>
<gene>
    <name evidence="3" type="ORF">UT08_C0011G0053</name>
</gene>
<dbReference type="Gene3D" id="3.90.79.10">
    <property type="entry name" value="Nucleoside Triphosphate Pyrophosphohydrolase"/>
    <property type="match status" value="1"/>
</dbReference>
<dbReference type="InterPro" id="IPR020084">
    <property type="entry name" value="NUDIX_hydrolase_CS"/>
</dbReference>
<reference evidence="3 4" key="1">
    <citation type="journal article" date="2015" name="Nature">
        <title>rRNA introns, odd ribosomes, and small enigmatic genomes across a large radiation of phyla.</title>
        <authorList>
            <person name="Brown C.T."/>
            <person name="Hug L.A."/>
            <person name="Thomas B.C."/>
            <person name="Sharon I."/>
            <person name="Castelle C.J."/>
            <person name="Singh A."/>
            <person name="Wilkins M.J."/>
            <person name="Williams K.H."/>
            <person name="Banfield J.F."/>
        </authorList>
    </citation>
    <scope>NUCLEOTIDE SEQUENCE [LARGE SCALE GENOMIC DNA]</scope>
</reference>
<dbReference type="Proteomes" id="UP000034081">
    <property type="component" value="Unassembled WGS sequence"/>
</dbReference>
<dbReference type="EMBL" id="LBVL01000011">
    <property type="protein sequence ID" value="KKQ85035.1"/>
    <property type="molecule type" value="Genomic_DNA"/>
</dbReference>
<dbReference type="PANTHER" id="PTHR10885">
    <property type="entry name" value="ISOPENTENYL-DIPHOSPHATE DELTA-ISOMERASE"/>
    <property type="match status" value="1"/>
</dbReference>
<keyword evidence="1" id="KW-0378">Hydrolase</keyword>
<evidence type="ECO:0000259" key="2">
    <source>
        <dbReference type="PROSITE" id="PS51462"/>
    </source>
</evidence>
<sequence>MRNIKVEYHKVVDILIFNDKHQLALQKRALSDKSFPGHWDFSAGGHIDRNEEAQKAAEREILEELGVSGQAIFMSQEYFQYPDWDPSILRDVETSIFKMFYNGPFRINSKEVEKIIFFDLRTIQKMIDQGNKFHPEFLLTWQKGIVLHAV</sequence>
<comment type="caution">
    <text evidence="3">The sequence shown here is derived from an EMBL/GenBank/DDBJ whole genome shotgun (WGS) entry which is preliminary data.</text>
</comment>
<dbReference type="InterPro" id="IPR015797">
    <property type="entry name" value="NUDIX_hydrolase-like_dom_sf"/>
</dbReference>
<name>A0A0G0LAY6_9BACT</name>
<dbReference type="STRING" id="1618570.UT08_C0011G0053"/>
<evidence type="ECO:0000313" key="4">
    <source>
        <dbReference type="Proteomes" id="UP000034081"/>
    </source>
</evidence>